<dbReference type="PANTHER" id="PTHR12483">
    <property type="entry name" value="SOLUTE CARRIER FAMILY 31 COPPER TRANSPORTERS"/>
    <property type="match status" value="1"/>
</dbReference>
<evidence type="ECO:0000256" key="3">
    <source>
        <dbReference type="ARBA" id="ARBA00023136"/>
    </source>
</evidence>
<feature type="transmembrane region" description="Helical" evidence="4">
    <location>
        <begin position="86"/>
        <end position="106"/>
    </location>
</feature>
<keyword evidence="6" id="KW-0732">Signal</keyword>
<dbReference type="InterPro" id="IPR007274">
    <property type="entry name" value="Cop_transporter"/>
</dbReference>
<dbReference type="Pfam" id="PF04145">
    <property type="entry name" value="Ctr"/>
    <property type="match status" value="2"/>
</dbReference>
<feature type="region of interest" description="Disordered" evidence="5">
    <location>
        <begin position="177"/>
        <end position="197"/>
    </location>
</feature>
<dbReference type="AlphaFoldDB" id="A0A0G4ESY0"/>
<comment type="similarity">
    <text evidence="4">Belongs to the copper transporter (Ctr) (TC 1.A.56) family. SLC31A subfamily.</text>
</comment>
<evidence type="ECO:0000313" key="8">
    <source>
        <dbReference type="Proteomes" id="UP000041254"/>
    </source>
</evidence>
<reference evidence="7 8" key="1">
    <citation type="submission" date="2014-11" db="EMBL/GenBank/DDBJ databases">
        <authorList>
            <person name="Zhu J."/>
            <person name="Qi W."/>
            <person name="Song R."/>
        </authorList>
    </citation>
    <scope>NUCLEOTIDE SEQUENCE [LARGE SCALE GENOMIC DNA]</scope>
</reference>
<keyword evidence="4" id="KW-0813">Transport</keyword>
<sequence length="197" mass="21803">MHSRHWMYAASVLCHVVHLRAERGNNSSSDHNTEERRGLSDADRLHHPHQPDDHSSHHQHHSMTFHMSVQNTILFSFWQTNNTGEYLGACLIIFAAGMASVFLRLYRGRLETWWELTGGGPRPVAMKHCVRAGLAALSFSLDYGLMLIAMLFEVGLFFAVVGGLVMGVALFTDALREPPSSKGKKEQGGALGTGCCD</sequence>
<evidence type="ECO:0000313" key="7">
    <source>
        <dbReference type="EMBL" id="CEM00932.1"/>
    </source>
</evidence>
<evidence type="ECO:0000256" key="6">
    <source>
        <dbReference type="SAM" id="SignalP"/>
    </source>
</evidence>
<name>A0A0G4ESY0_VITBC</name>
<keyword evidence="4" id="KW-0406">Ion transport</keyword>
<feature type="region of interest" description="Disordered" evidence="5">
    <location>
        <begin position="24"/>
        <end position="61"/>
    </location>
</feature>
<dbReference type="GO" id="GO:0005375">
    <property type="term" value="F:copper ion transmembrane transporter activity"/>
    <property type="evidence" value="ECO:0007669"/>
    <property type="project" value="UniProtKB-UniRule"/>
</dbReference>
<feature type="chain" id="PRO_5005187569" description="Copper transport protein" evidence="6">
    <location>
        <begin position="22"/>
        <end position="197"/>
    </location>
</feature>
<keyword evidence="4" id="KW-0187">Copper transport</keyword>
<evidence type="ECO:0000256" key="1">
    <source>
        <dbReference type="ARBA" id="ARBA00022692"/>
    </source>
</evidence>
<keyword evidence="4" id="KW-0186">Copper</keyword>
<dbReference type="OMA" id="CECNETL"/>
<accession>A0A0G4ESY0</accession>
<feature type="signal peptide" evidence="6">
    <location>
        <begin position="1"/>
        <end position="21"/>
    </location>
</feature>
<keyword evidence="1 4" id="KW-0812">Transmembrane</keyword>
<evidence type="ECO:0000256" key="5">
    <source>
        <dbReference type="SAM" id="MobiDB-lite"/>
    </source>
</evidence>
<organism evidence="7 8">
    <name type="scientific">Vitrella brassicaformis (strain CCMP3155)</name>
    <dbReference type="NCBI Taxonomy" id="1169540"/>
    <lineage>
        <taxon>Eukaryota</taxon>
        <taxon>Sar</taxon>
        <taxon>Alveolata</taxon>
        <taxon>Colpodellida</taxon>
        <taxon>Vitrellaceae</taxon>
        <taxon>Vitrella</taxon>
    </lineage>
</organism>
<evidence type="ECO:0000256" key="2">
    <source>
        <dbReference type="ARBA" id="ARBA00022989"/>
    </source>
</evidence>
<keyword evidence="2 4" id="KW-1133">Transmembrane helix</keyword>
<dbReference type="OrthoDB" id="161814at2759"/>
<keyword evidence="8" id="KW-1185">Reference proteome</keyword>
<evidence type="ECO:0000256" key="4">
    <source>
        <dbReference type="RuleBase" id="RU367022"/>
    </source>
</evidence>
<dbReference type="PANTHER" id="PTHR12483:SF115">
    <property type="entry name" value="COPPER TRANSPORT PROTEIN"/>
    <property type="match status" value="1"/>
</dbReference>
<gene>
    <name evidence="7" type="ORF">Vbra_8073</name>
</gene>
<keyword evidence="3 4" id="KW-0472">Membrane</keyword>
<dbReference type="EMBL" id="CDMY01000302">
    <property type="protein sequence ID" value="CEM00932.1"/>
    <property type="molecule type" value="Genomic_DNA"/>
</dbReference>
<dbReference type="GO" id="GO:0016020">
    <property type="term" value="C:membrane"/>
    <property type="evidence" value="ECO:0007669"/>
    <property type="project" value="UniProtKB-SubCell"/>
</dbReference>
<protein>
    <recommendedName>
        <fullName evidence="4">Copper transport protein</fullName>
    </recommendedName>
</protein>
<proteinExistence type="inferred from homology"/>
<dbReference type="VEuPathDB" id="CryptoDB:Vbra_8073"/>
<comment type="subcellular location">
    <subcellularLocation>
        <location evidence="4">Membrane</location>
        <topology evidence="4">Multi-pass membrane protein</topology>
    </subcellularLocation>
</comment>
<dbReference type="InParanoid" id="A0A0G4ESY0"/>
<dbReference type="Proteomes" id="UP000041254">
    <property type="component" value="Unassembled WGS sequence"/>
</dbReference>
<feature type="compositionally biased region" description="Basic and acidic residues" evidence="5">
    <location>
        <begin position="31"/>
        <end position="56"/>
    </location>
</feature>